<proteinExistence type="predicted"/>
<protein>
    <submittedName>
        <fullName evidence="1">Uncharacterized protein</fullName>
    </submittedName>
</protein>
<reference evidence="1 2" key="1">
    <citation type="journal article" date="2021" name="Commun. Biol.">
        <title>The genome of Shorea leprosula (Dipterocarpaceae) highlights the ecological relevance of drought in aseasonal tropical rainforests.</title>
        <authorList>
            <person name="Ng K.K.S."/>
            <person name="Kobayashi M.J."/>
            <person name="Fawcett J.A."/>
            <person name="Hatakeyama M."/>
            <person name="Paape T."/>
            <person name="Ng C.H."/>
            <person name="Ang C.C."/>
            <person name="Tnah L.H."/>
            <person name="Lee C.T."/>
            <person name="Nishiyama T."/>
            <person name="Sese J."/>
            <person name="O'Brien M.J."/>
            <person name="Copetti D."/>
            <person name="Mohd Noor M.I."/>
            <person name="Ong R.C."/>
            <person name="Putra M."/>
            <person name="Sireger I.Z."/>
            <person name="Indrioko S."/>
            <person name="Kosugi Y."/>
            <person name="Izuno A."/>
            <person name="Isagi Y."/>
            <person name="Lee S.L."/>
            <person name="Shimizu K.K."/>
        </authorList>
    </citation>
    <scope>NUCLEOTIDE SEQUENCE [LARGE SCALE GENOMIC DNA]</scope>
    <source>
        <strain evidence="1">214</strain>
    </source>
</reference>
<dbReference type="Proteomes" id="UP001054252">
    <property type="component" value="Unassembled WGS sequence"/>
</dbReference>
<gene>
    <name evidence="1" type="ORF">SLEP1_g42909</name>
</gene>
<organism evidence="1 2">
    <name type="scientific">Rubroshorea leprosula</name>
    <dbReference type="NCBI Taxonomy" id="152421"/>
    <lineage>
        <taxon>Eukaryota</taxon>
        <taxon>Viridiplantae</taxon>
        <taxon>Streptophyta</taxon>
        <taxon>Embryophyta</taxon>
        <taxon>Tracheophyta</taxon>
        <taxon>Spermatophyta</taxon>
        <taxon>Magnoliopsida</taxon>
        <taxon>eudicotyledons</taxon>
        <taxon>Gunneridae</taxon>
        <taxon>Pentapetalae</taxon>
        <taxon>rosids</taxon>
        <taxon>malvids</taxon>
        <taxon>Malvales</taxon>
        <taxon>Dipterocarpaceae</taxon>
        <taxon>Rubroshorea</taxon>
    </lineage>
</organism>
<comment type="caution">
    <text evidence="1">The sequence shown here is derived from an EMBL/GenBank/DDBJ whole genome shotgun (WGS) entry which is preliminary data.</text>
</comment>
<dbReference type="AlphaFoldDB" id="A0AAV5LBC9"/>
<evidence type="ECO:0000313" key="1">
    <source>
        <dbReference type="EMBL" id="GKV34543.1"/>
    </source>
</evidence>
<sequence length="225" mass="24828">MADEANLEKGALENPVENMENTLKELMVSFQSLQATSRAPLTTNPLIEGNVPVASLPIATSTLTLGKEPMSSCLPHHTIVGASRIKPFVLDVGVATVQTNGNDEVETQVVKSITEDEDKAIKAKVEDGIKSDVILDYQVIKDILEQHQNALGELTPIPANKPPNPLPFQYDPQAKCDYHSRTIGHDIERCLTLKHKIQDLKDSKCLRFHSDKIDLRTATDEGFHK</sequence>
<keyword evidence="2" id="KW-1185">Reference proteome</keyword>
<accession>A0AAV5LBC9</accession>
<name>A0AAV5LBC9_9ROSI</name>
<evidence type="ECO:0000313" key="2">
    <source>
        <dbReference type="Proteomes" id="UP001054252"/>
    </source>
</evidence>
<dbReference type="EMBL" id="BPVZ01000106">
    <property type="protein sequence ID" value="GKV34543.1"/>
    <property type="molecule type" value="Genomic_DNA"/>
</dbReference>